<dbReference type="EMBL" id="GBXM01010002">
    <property type="protein sequence ID" value="JAH98575.1"/>
    <property type="molecule type" value="Transcribed_RNA"/>
</dbReference>
<name>A0A0E9X9Q1_ANGAN</name>
<accession>A0A0E9X9Q1</accession>
<evidence type="ECO:0000313" key="1">
    <source>
        <dbReference type="EMBL" id="JAH98575.1"/>
    </source>
</evidence>
<protein>
    <submittedName>
        <fullName evidence="1">Uncharacterized protein</fullName>
    </submittedName>
</protein>
<dbReference type="AlphaFoldDB" id="A0A0E9X9Q1"/>
<organism evidence="1">
    <name type="scientific">Anguilla anguilla</name>
    <name type="common">European freshwater eel</name>
    <name type="synonym">Muraena anguilla</name>
    <dbReference type="NCBI Taxonomy" id="7936"/>
    <lineage>
        <taxon>Eukaryota</taxon>
        <taxon>Metazoa</taxon>
        <taxon>Chordata</taxon>
        <taxon>Craniata</taxon>
        <taxon>Vertebrata</taxon>
        <taxon>Euteleostomi</taxon>
        <taxon>Actinopterygii</taxon>
        <taxon>Neopterygii</taxon>
        <taxon>Teleostei</taxon>
        <taxon>Anguilliformes</taxon>
        <taxon>Anguillidae</taxon>
        <taxon>Anguilla</taxon>
    </lineage>
</organism>
<sequence length="70" mass="7359">MIHADQTHILLPAPCASLIQKTNVSGAECIVSASENSWQRLSKSGCKYLFLITSVCLINPLGNCGGVGVV</sequence>
<reference evidence="1" key="1">
    <citation type="submission" date="2014-11" db="EMBL/GenBank/DDBJ databases">
        <authorList>
            <person name="Amaro Gonzalez C."/>
        </authorList>
    </citation>
    <scope>NUCLEOTIDE SEQUENCE</scope>
</reference>
<proteinExistence type="predicted"/>
<reference evidence="1" key="2">
    <citation type="journal article" date="2015" name="Fish Shellfish Immunol.">
        <title>Early steps in the European eel (Anguilla anguilla)-Vibrio vulnificus interaction in the gills: Role of the RtxA13 toxin.</title>
        <authorList>
            <person name="Callol A."/>
            <person name="Pajuelo D."/>
            <person name="Ebbesson L."/>
            <person name="Teles M."/>
            <person name="MacKenzie S."/>
            <person name="Amaro C."/>
        </authorList>
    </citation>
    <scope>NUCLEOTIDE SEQUENCE</scope>
</reference>